<evidence type="ECO:0000256" key="1">
    <source>
        <dbReference type="ARBA" id="ARBA00000077"/>
    </source>
</evidence>
<dbReference type="KEGG" id="nneo:PQG83_18035"/>
<evidence type="ECO:0000256" key="8">
    <source>
        <dbReference type="ARBA" id="ARBA00022801"/>
    </source>
</evidence>
<evidence type="ECO:0000256" key="5">
    <source>
        <dbReference type="ARBA" id="ARBA00022722"/>
    </source>
</evidence>
<dbReference type="Gene3D" id="3.40.970.10">
    <property type="entry name" value="Ribonuclease H1, N-terminal domain"/>
    <property type="match status" value="1"/>
</dbReference>
<dbReference type="PANTHER" id="PTHR10642:SF26">
    <property type="entry name" value="RIBONUCLEASE H1"/>
    <property type="match status" value="1"/>
</dbReference>
<feature type="domain" description="RNase H type-1" evidence="10">
    <location>
        <begin position="64"/>
        <end position="203"/>
    </location>
</feature>
<evidence type="ECO:0000256" key="3">
    <source>
        <dbReference type="ARBA" id="ARBA00005300"/>
    </source>
</evidence>
<dbReference type="AlphaFoldDB" id="A0AA96JVC4"/>
<dbReference type="InterPro" id="IPR002156">
    <property type="entry name" value="RNaseH_domain"/>
</dbReference>
<evidence type="ECO:0000313" key="12">
    <source>
        <dbReference type="Proteomes" id="UP001302494"/>
    </source>
</evidence>
<dbReference type="GO" id="GO:0046872">
    <property type="term" value="F:metal ion binding"/>
    <property type="evidence" value="ECO:0007669"/>
    <property type="project" value="UniProtKB-KW"/>
</dbReference>
<comment type="catalytic activity">
    <reaction evidence="1">
        <text>Endonucleolytic cleavage to 5'-phosphomonoester.</text>
        <dbReference type="EC" id="3.1.26.4"/>
    </reaction>
</comment>
<accession>A0AA96JVC4</accession>
<dbReference type="InterPro" id="IPR037056">
    <property type="entry name" value="RNase_H1_N_sf"/>
</dbReference>
<sequence>MKFYAVRRGRTIGIFESWDACRAQVHHFPGAEYKAFPNREEAEAFLSSRSIRQPTKKNQATATSSSMIEVWVDGSCFPKDDGTLRLGWGVLVKKNGVEIHRDKGNDIPQEAMIHRNVAGEILAILKAIKWCQSQGITEMTIYFDYQGLESWATGAWRTKLPFTQAYAQTINESGITIHWVKVKAHSGNPENDLVDQLAKEGAMGK</sequence>
<dbReference type="InterPro" id="IPR036397">
    <property type="entry name" value="RNaseH_sf"/>
</dbReference>
<dbReference type="PANTHER" id="PTHR10642">
    <property type="entry name" value="RIBONUCLEASE H1"/>
    <property type="match status" value="1"/>
</dbReference>
<dbReference type="InterPro" id="IPR050092">
    <property type="entry name" value="RNase_H"/>
</dbReference>
<dbReference type="GO" id="GO:0004523">
    <property type="term" value="F:RNA-DNA hybrid ribonuclease activity"/>
    <property type="evidence" value="ECO:0007669"/>
    <property type="project" value="UniProtKB-EC"/>
</dbReference>
<dbReference type="EMBL" id="CP116968">
    <property type="protein sequence ID" value="WNM61632.1"/>
    <property type="molecule type" value="Genomic_DNA"/>
</dbReference>
<dbReference type="CDD" id="cd09277">
    <property type="entry name" value="RNase_HI_bacteria_like"/>
    <property type="match status" value="1"/>
</dbReference>
<evidence type="ECO:0000256" key="9">
    <source>
        <dbReference type="ARBA" id="ARBA00022842"/>
    </source>
</evidence>
<evidence type="ECO:0000259" key="10">
    <source>
        <dbReference type="PROSITE" id="PS50879"/>
    </source>
</evidence>
<dbReference type="Proteomes" id="UP001302494">
    <property type="component" value="Chromosome"/>
</dbReference>
<dbReference type="InterPro" id="IPR011320">
    <property type="entry name" value="RNase_H1_N"/>
</dbReference>
<organism evidence="11 12">
    <name type="scientific">Candidatus Nitrospira neomarina</name>
    <dbReference type="NCBI Taxonomy" id="3020899"/>
    <lineage>
        <taxon>Bacteria</taxon>
        <taxon>Pseudomonadati</taxon>
        <taxon>Nitrospirota</taxon>
        <taxon>Nitrospiria</taxon>
        <taxon>Nitrospirales</taxon>
        <taxon>Nitrospiraceae</taxon>
        <taxon>Nitrospira</taxon>
    </lineage>
</organism>
<dbReference type="EC" id="3.1.26.4" evidence="4"/>
<keyword evidence="7" id="KW-0255">Endonuclease</keyword>
<dbReference type="PROSITE" id="PS50879">
    <property type="entry name" value="RNASE_H_1"/>
    <property type="match status" value="1"/>
</dbReference>
<dbReference type="SUPFAM" id="SSF55658">
    <property type="entry name" value="L9 N-domain-like"/>
    <property type="match status" value="1"/>
</dbReference>
<evidence type="ECO:0000256" key="6">
    <source>
        <dbReference type="ARBA" id="ARBA00022723"/>
    </source>
</evidence>
<comment type="similarity">
    <text evidence="3">Belongs to the RNase H family.</text>
</comment>
<protein>
    <recommendedName>
        <fullName evidence="4">ribonuclease H</fullName>
        <ecNumber evidence="4">3.1.26.4</ecNumber>
    </recommendedName>
</protein>
<proteinExistence type="inferred from homology"/>
<evidence type="ECO:0000313" key="11">
    <source>
        <dbReference type="EMBL" id="WNM61632.1"/>
    </source>
</evidence>
<dbReference type="GO" id="GO:0043137">
    <property type="term" value="P:DNA replication, removal of RNA primer"/>
    <property type="evidence" value="ECO:0007669"/>
    <property type="project" value="TreeGrafter"/>
</dbReference>
<keyword evidence="12" id="KW-1185">Reference proteome</keyword>
<dbReference type="Gene3D" id="3.30.420.10">
    <property type="entry name" value="Ribonuclease H-like superfamily/Ribonuclease H"/>
    <property type="match status" value="1"/>
</dbReference>
<dbReference type="InterPro" id="IPR012337">
    <property type="entry name" value="RNaseH-like_sf"/>
</dbReference>
<keyword evidence="5" id="KW-0540">Nuclease</keyword>
<evidence type="ECO:0000256" key="7">
    <source>
        <dbReference type="ARBA" id="ARBA00022759"/>
    </source>
</evidence>
<dbReference type="RefSeq" id="WP_312744055.1">
    <property type="nucleotide sequence ID" value="NZ_CP116968.1"/>
</dbReference>
<keyword evidence="9" id="KW-0460">Magnesium</keyword>
<keyword evidence="6" id="KW-0479">Metal-binding</keyword>
<gene>
    <name evidence="11" type="ORF">PQG83_18035</name>
</gene>
<dbReference type="SUPFAM" id="SSF53098">
    <property type="entry name" value="Ribonuclease H-like"/>
    <property type="match status" value="1"/>
</dbReference>
<dbReference type="FunFam" id="3.40.970.10:FF:000001">
    <property type="entry name" value="Ribonuclease H1"/>
    <property type="match status" value="1"/>
</dbReference>
<keyword evidence="8" id="KW-0378">Hydrolase</keyword>
<dbReference type="Pfam" id="PF00075">
    <property type="entry name" value="RNase_H"/>
    <property type="match status" value="1"/>
</dbReference>
<evidence type="ECO:0000256" key="4">
    <source>
        <dbReference type="ARBA" id="ARBA00012180"/>
    </source>
</evidence>
<evidence type="ECO:0000256" key="2">
    <source>
        <dbReference type="ARBA" id="ARBA00001946"/>
    </source>
</evidence>
<reference evidence="11 12" key="1">
    <citation type="submission" date="2023-01" db="EMBL/GenBank/DDBJ databases">
        <title>Cultivation and genomic characterization of new, ubiquitous marine nitrite-oxidizing bacteria from the Nitrospirales.</title>
        <authorList>
            <person name="Mueller A.J."/>
            <person name="Daebeler A."/>
            <person name="Herbold C.W."/>
            <person name="Kirkegaard R.H."/>
            <person name="Daims H."/>
        </authorList>
    </citation>
    <scope>NUCLEOTIDE SEQUENCE [LARGE SCALE GENOMIC DNA]</scope>
    <source>
        <strain evidence="11 12">DK</strain>
    </source>
</reference>
<name>A0AA96JVC4_9BACT</name>
<dbReference type="GO" id="GO:0003676">
    <property type="term" value="F:nucleic acid binding"/>
    <property type="evidence" value="ECO:0007669"/>
    <property type="project" value="InterPro"/>
</dbReference>
<dbReference type="Pfam" id="PF01693">
    <property type="entry name" value="Cauli_VI"/>
    <property type="match status" value="1"/>
</dbReference>
<dbReference type="InterPro" id="IPR009027">
    <property type="entry name" value="Ribosomal_bL9/RNase_H1_N"/>
</dbReference>
<comment type="cofactor">
    <cofactor evidence="2">
        <name>Mg(2+)</name>
        <dbReference type="ChEBI" id="CHEBI:18420"/>
    </cofactor>
</comment>